<dbReference type="AlphaFoldDB" id="A0A016QMC4"/>
<dbReference type="RefSeq" id="WP_161636077.1">
    <property type="nucleotide sequence ID" value="NZ_JHAC01000058.1"/>
</dbReference>
<comment type="caution">
    <text evidence="2">The sequence shown here is derived from an EMBL/GenBank/DDBJ whole genome shotgun (WGS) entry which is preliminary data.</text>
</comment>
<sequence>MKQERDPFAAMRDVSPGWANYYAGLWSLWMALPLVLRWVLGLALLAVAAWQALT</sequence>
<dbReference type="STRING" id="1476583.DEIPH_ctg060orf0002"/>
<protein>
    <submittedName>
        <fullName evidence="2">Uncharacterized protein</fullName>
    </submittedName>
</protein>
<evidence type="ECO:0000256" key="1">
    <source>
        <dbReference type="SAM" id="Phobius"/>
    </source>
</evidence>
<gene>
    <name evidence="2" type="ORF">DEIPH_ctg060orf0002</name>
</gene>
<name>A0A016QMC4_9DEIO</name>
<keyword evidence="1" id="KW-0812">Transmembrane</keyword>
<dbReference type="PATRIC" id="fig|1476583.3.peg.3017"/>
<proteinExistence type="predicted"/>
<keyword evidence="1" id="KW-1133">Transmembrane helix</keyword>
<dbReference type="Proteomes" id="UP000020492">
    <property type="component" value="Unassembled WGS sequence"/>
</dbReference>
<dbReference type="EMBL" id="JHAC01000058">
    <property type="protein sequence ID" value="EYB66929.1"/>
    <property type="molecule type" value="Genomic_DNA"/>
</dbReference>
<evidence type="ECO:0000313" key="2">
    <source>
        <dbReference type="EMBL" id="EYB66929.1"/>
    </source>
</evidence>
<feature type="transmembrane region" description="Helical" evidence="1">
    <location>
        <begin position="21"/>
        <end position="50"/>
    </location>
</feature>
<accession>A0A016QMC4</accession>
<evidence type="ECO:0000313" key="3">
    <source>
        <dbReference type="Proteomes" id="UP000020492"/>
    </source>
</evidence>
<keyword evidence="3" id="KW-1185">Reference proteome</keyword>
<keyword evidence="1" id="KW-0472">Membrane</keyword>
<organism evidence="2 3">
    <name type="scientific">Deinococcus phoenicis</name>
    <dbReference type="NCBI Taxonomy" id="1476583"/>
    <lineage>
        <taxon>Bacteria</taxon>
        <taxon>Thermotogati</taxon>
        <taxon>Deinococcota</taxon>
        <taxon>Deinococci</taxon>
        <taxon>Deinococcales</taxon>
        <taxon>Deinococcaceae</taxon>
        <taxon>Deinococcus</taxon>
    </lineage>
</organism>
<reference evidence="2 3" key="1">
    <citation type="submission" date="2014-03" db="EMBL/GenBank/DDBJ databases">
        <title>Draft genome sequence of Deinococcus phoenicis 1P10ME.</title>
        <authorList>
            <person name="Stepanov V.G."/>
            <person name="Vaishampayan P."/>
            <person name="Venkateswaran K."/>
            <person name="Fox G.E."/>
        </authorList>
    </citation>
    <scope>NUCLEOTIDE SEQUENCE [LARGE SCALE GENOMIC DNA]</scope>
    <source>
        <strain evidence="2 3">1P10ME</strain>
    </source>
</reference>